<dbReference type="Proteomes" id="UP001180087">
    <property type="component" value="Chromosome"/>
</dbReference>
<dbReference type="InterPro" id="IPR002545">
    <property type="entry name" value="CheW-lke_dom"/>
</dbReference>
<dbReference type="PANTHER" id="PTHR22617:SF23">
    <property type="entry name" value="CHEMOTAXIS PROTEIN CHEW"/>
    <property type="match status" value="1"/>
</dbReference>
<keyword evidence="3" id="KW-1185">Reference proteome</keyword>
<dbReference type="RefSeq" id="WP_348029576.1">
    <property type="nucleotide sequence ID" value="NZ_CP129113.1"/>
</dbReference>
<dbReference type="SUPFAM" id="SSF50341">
    <property type="entry name" value="CheW-like"/>
    <property type="match status" value="1"/>
</dbReference>
<feature type="domain" description="CheW-like" evidence="1">
    <location>
        <begin position="6"/>
        <end position="146"/>
    </location>
</feature>
<dbReference type="CDD" id="cd00732">
    <property type="entry name" value="CheW"/>
    <property type="match status" value="1"/>
</dbReference>
<dbReference type="InterPro" id="IPR036061">
    <property type="entry name" value="CheW-like_dom_sf"/>
</dbReference>
<protein>
    <submittedName>
        <fullName evidence="2">Chemotaxis protein CheW</fullName>
    </submittedName>
</protein>
<evidence type="ECO:0000313" key="2">
    <source>
        <dbReference type="EMBL" id="WLV25782.1"/>
    </source>
</evidence>
<dbReference type="EMBL" id="CP129113">
    <property type="protein sequence ID" value="WLV25782.1"/>
    <property type="molecule type" value="Genomic_DNA"/>
</dbReference>
<accession>A0ABY9KYI0</accession>
<dbReference type="PROSITE" id="PS50851">
    <property type="entry name" value="CHEW"/>
    <property type="match status" value="1"/>
</dbReference>
<dbReference type="SMART" id="SM00260">
    <property type="entry name" value="CheW"/>
    <property type="match status" value="1"/>
</dbReference>
<evidence type="ECO:0000313" key="3">
    <source>
        <dbReference type="Proteomes" id="UP001180087"/>
    </source>
</evidence>
<reference evidence="2" key="1">
    <citation type="submission" date="2023-06" db="EMBL/GenBank/DDBJ databases">
        <title>A Treasure from Seagulls: Isolation and Description of Aciduricobacillus qingdaonensis gen. nov., sp. nov., a Rare Obligately Uric Acid-utilizing Member in the Family Bacillaceae.</title>
        <authorList>
            <person name="Liu W."/>
            <person name="Wang B."/>
        </authorList>
    </citation>
    <scope>NUCLEOTIDE SEQUENCE</scope>
    <source>
        <strain evidence="2">44XB</strain>
    </source>
</reference>
<name>A0ABY9KYI0_9BACI</name>
<dbReference type="Pfam" id="PF01584">
    <property type="entry name" value="CheW"/>
    <property type="match status" value="1"/>
</dbReference>
<dbReference type="PANTHER" id="PTHR22617">
    <property type="entry name" value="CHEMOTAXIS SENSOR HISTIDINE KINASE-RELATED"/>
    <property type="match status" value="1"/>
</dbReference>
<organism evidence="2 3">
    <name type="scientific">Aciduricibacillus chroicocephali</name>
    <dbReference type="NCBI Taxonomy" id="3054939"/>
    <lineage>
        <taxon>Bacteria</taxon>
        <taxon>Bacillati</taxon>
        <taxon>Bacillota</taxon>
        <taxon>Bacilli</taxon>
        <taxon>Bacillales</taxon>
        <taxon>Bacillaceae</taxon>
        <taxon>Aciduricibacillus</taxon>
    </lineage>
</organism>
<dbReference type="Gene3D" id="2.40.50.180">
    <property type="entry name" value="CheA-289, Domain 4"/>
    <property type="match status" value="1"/>
</dbReference>
<proteinExistence type="predicted"/>
<evidence type="ECO:0000259" key="1">
    <source>
        <dbReference type="PROSITE" id="PS50851"/>
    </source>
</evidence>
<sequence length="153" mass="17420">MTTVQERKVIVFNLNGEEYAVPVQSVGSIERMMQITRVPKAEHFIKGVINLKGVVTPIVDLRLRFGTEKREYDDSTRIIIVYYRDMEIGLVVDGANDVIDISVNDIEPPPEVINTVHADYIEGVVKLGNRLLVLLDLEKVLDKKEFDFMKMDA</sequence>
<dbReference type="Gene3D" id="2.30.30.40">
    <property type="entry name" value="SH3 Domains"/>
    <property type="match status" value="1"/>
</dbReference>
<dbReference type="InterPro" id="IPR039315">
    <property type="entry name" value="CheW"/>
</dbReference>
<gene>
    <name evidence="2" type="ORF">QR721_06140</name>
</gene>